<feature type="compositionally biased region" description="Basic and acidic residues" evidence="7">
    <location>
        <begin position="549"/>
        <end position="571"/>
    </location>
</feature>
<accession>A0A6T9Y484</accession>
<evidence type="ECO:0000256" key="3">
    <source>
        <dbReference type="ARBA" id="ARBA00022840"/>
    </source>
</evidence>
<dbReference type="InterPro" id="IPR017871">
    <property type="entry name" value="ABC_transporter-like_CS"/>
</dbReference>
<feature type="coiled-coil region" evidence="6">
    <location>
        <begin position="578"/>
        <end position="651"/>
    </location>
</feature>
<dbReference type="RefSeq" id="WP_179985020.1">
    <property type="nucleotide sequence ID" value="NZ_LR812090.1"/>
</dbReference>
<dbReference type="Pfam" id="PF00005">
    <property type="entry name" value="ABC_tran"/>
    <property type="match status" value="2"/>
</dbReference>
<keyword evidence="6" id="KW-0175">Coiled coil</keyword>
<evidence type="ECO:0000256" key="1">
    <source>
        <dbReference type="ARBA" id="ARBA00022737"/>
    </source>
</evidence>
<gene>
    <name evidence="9" type="primary">yheS</name>
    <name evidence="9" type="ORF">ALFOR1_70294</name>
</gene>
<dbReference type="FunFam" id="3.40.50.300:FF:002053">
    <property type="entry name" value="ABC transporter ATP-binding protein"/>
    <property type="match status" value="1"/>
</dbReference>
<dbReference type="Gene3D" id="3.40.50.300">
    <property type="entry name" value="P-loop containing nucleotide triphosphate hydrolases"/>
    <property type="match status" value="2"/>
</dbReference>
<dbReference type="InterPro" id="IPR003439">
    <property type="entry name" value="ABC_transporter-like_ATP-bd"/>
</dbReference>
<organism evidence="9 10">
    <name type="scientific">Alteromonas macleodii</name>
    <name type="common">Pseudoalteromonas macleodii</name>
    <dbReference type="NCBI Taxonomy" id="28108"/>
    <lineage>
        <taxon>Bacteria</taxon>
        <taxon>Pseudomonadati</taxon>
        <taxon>Pseudomonadota</taxon>
        <taxon>Gammaproteobacteria</taxon>
        <taxon>Alteromonadales</taxon>
        <taxon>Alteromonadaceae</taxon>
        <taxon>Alteromonas/Salinimonas group</taxon>
        <taxon>Alteromonas</taxon>
    </lineage>
</organism>
<dbReference type="PROSITE" id="PS00211">
    <property type="entry name" value="ABC_TRANSPORTER_1"/>
    <property type="match status" value="2"/>
</dbReference>
<comment type="similarity">
    <text evidence="4">Belongs to the ABC transporter superfamily. ABCF family. YheS subfamily.</text>
</comment>
<protein>
    <recommendedName>
        <fullName evidence="5">Probable ATP-binding protein YheS</fullName>
    </recommendedName>
</protein>
<dbReference type="EMBL" id="LR812090">
    <property type="protein sequence ID" value="CAB9495914.1"/>
    <property type="molecule type" value="Genomic_DNA"/>
</dbReference>
<feature type="region of interest" description="Disordered" evidence="7">
    <location>
        <begin position="529"/>
        <end position="572"/>
    </location>
</feature>
<name>A0A6T9Y484_ALTMA</name>
<keyword evidence="1" id="KW-0677">Repeat</keyword>
<dbReference type="InterPro" id="IPR003593">
    <property type="entry name" value="AAA+_ATPase"/>
</dbReference>
<dbReference type="SUPFAM" id="SSF52540">
    <property type="entry name" value="P-loop containing nucleoside triphosphate hydrolases"/>
    <property type="match status" value="2"/>
</dbReference>
<keyword evidence="3 9" id="KW-0067">ATP-binding</keyword>
<evidence type="ECO:0000259" key="8">
    <source>
        <dbReference type="PROSITE" id="PS50893"/>
    </source>
</evidence>
<feature type="compositionally biased region" description="Low complexity" evidence="7">
    <location>
        <begin position="533"/>
        <end position="544"/>
    </location>
</feature>
<evidence type="ECO:0000313" key="9">
    <source>
        <dbReference type="EMBL" id="CAB9495914.1"/>
    </source>
</evidence>
<dbReference type="FunFam" id="3.40.50.300:FF:000011">
    <property type="entry name" value="Putative ABC transporter ATP-binding component"/>
    <property type="match status" value="1"/>
</dbReference>
<evidence type="ECO:0000256" key="2">
    <source>
        <dbReference type="ARBA" id="ARBA00022741"/>
    </source>
</evidence>
<feature type="domain" description="ABC transporter" evidence="8">
    <location>
        <begin position="313"/>
        <end position="527"/>
    </location>
</feature>
<evidence type="ECO:0000256" key="5">
    <source>
        <dbReference type="ARBA" id="ARBA00069073"/>
    </source>
</evidence>
<dbReference type="CDD" id="cd03221">
    <property type="entry name" value="ABCF_EF-3"/>
    <property type="match status" value="2"/>
</dbReference>
<dbReference type="InterPro" id="IPR027417">
    <property type="entry name" value="P-loop_NTPase"/>
</dbReference>
<dbReference type="PROSITE" id="PS50893">
    <property type="entry name" value="ABC_TRANSPORTER_2"/>
    <property type="match status" value="2"/>
</dbReference>
<dbReference type="Pfam" id="PF12848">
    <property type="entry name" value="ABC_tran_Xtn"/>
    <property type="match status" value="1"/>
</dbReference>
<dbReference type="Proteomes" id="UP000509458">
    <property type="component" value="Chromosome"/>
</dbReference>
<sequence>MIKLSNVSLLRGRKMLLEEASAQVFPGHKVALIGSNGCGKSTLFALLRSELSVDAGDCSVPSDWRIVSVAQETPATDRTAIDYVIDGDKHLRDLQAKLDAAEKSGDGVKIGQIHGQLEQAGAYDVESRAATILSGLGFTNVQLSAPVSDFSGGWRMRLNLAQALLCPSDLLLLDEPTNHLDLDAVIWLEKWLQRYTGTLLLISHDKAFIDNTVAQIISVEQQKLVTYTGNYSSYETQRAERIRLQNIEYEKQQQKVAHLNSFITRFKAKASKAKQAQSRIKQLEKMETLMPAHMASPFSFSFAPPTALPNPLVQMEKIQLGYDDHIVLQQVKLNLVPGSRIGLLGRNGQGKSTLIKLLAGVHAPKQGIFNTAKGLKIGYFAQHQLETLDANATPLLHLQRIDEKATEQQLRDYLGGFGFNGDEALAPVAPMSGGEKARLVLALIVYQKTNLLLLDEPTNHLDLEMRHALNIALQGFEGAMVLVSHDRFLLSSVCEDFYLVDSGEVEPFKGDLDDYRDWILKQQAAEKAKANSEAKSANSDAKNSAQHEAGAHSKPERKLDRKEEKRREAEFRQSVAPLKKAIEKHEKAMEKCSAALAEVEASLADTSLYSDDKKAELMGLLDKQTQLKQQLEEEEMAWLDAQEQIEQKREEYDNVSA</sequence>
<dbReference type="PANTHER" id="PTHR19211">
    <property type="entry name" value="ATP-BINDING TRANSPORT PROTEIN-RELATED"/>
    <property type="match status" value="1"/>
</dbReference>
<evidence type="ECO:0000256" key="6">
    <source>
        <dbReference type="SAM" id="Coils"/>
    </source>
</evidence>
<reference evidence="9 10" key="1">
    <citation type="submission" date="2020-06" db="EMBL/GenBank/DDBJ databases">
        <authorList>
            <person name="Duchaud E."/>
        </authorList>
    </citation>
    <scope>NUCLEOTIDE SEQUENCE [LARGE SCALE GENOMIC DNA]</scope>
    <source>
        <strain evidence="9">Alteromonas fortis</strain>
    </source>
</reference>
<dbReference type="GO" id="GO:0005524">
    <property type="term" value="F:ATP binding"/>
    <property type="evidence" value="ECO:0007669"/>
    <property type="project" value="UniProtKB-KW"/>
</dbReference>
<dbReference type="AlphaFoldDB" id="A0A6T9Y484"/>
<proteinExistence type="inferred from homology"/>
<evidence type="ECO:0000313" key="10">
    <source>
        <dbReference type="Proteomes" id="UP000509458"/>
    </source>
</evidence>
<dbReference type="InterPro" id="IPR050611">
    <property type="entry name" value="ABCF"/>
</dbReference>
<evidence type="ECO:0000256" key="7">
    <source>
        <dbReference type="SAM" id="MobiDB-lite"/>
    </source>
</evidence>
<dbReference type="SMART" id="SM00382">
    <property type="entry name" value="AAA"/>
    <property type="match status" value="2"/>
</dbReference>
<dbReference type="PANTHER" id="PTHR19211:SF14">
    <property type="entry name" value="ATP-BINDING CASSETTE SUB-FAMILY F MEMBER 1"/>
    <property type="match status" value="1"/>
</dbReference>
<dbReference type="InterPro" id="IPR032781">
    <property type="entry name" value="ABC_tran_Xtn"/>
</dbReference>
<evidence type="ECO:0000256" key="4">
    <source>
        <dbReference type="ARBA" id="ARBA00061571"/>
    </source>
</evidence>
<feature type="domain" description="ABC transporter" evidence="8">
    <location>
        <begin position="2"/>
        <end position="246"/>
    </location>
</feature>
<keyword evidence="2" id="KW-0547">Nucleotide-binding</keyword>
<dbReference type="GO" id="GO:0016887">
    <property type="term" value="F:ATP hydrolysis activity"/>
    <property type="evidence" value="ECO:0007669"/>
    <property type="project" value="InterPro"/>
</dbReference>